<evidence type="ECO:0000313" key="2">
    <source>
        <dbReference type="Proteomes" id="UP000297245"/>
    </source>
</evidence>
<evidence type="ECO:0000313" key="1">
    <source>
        <dbReference type="EMBL" id="THU84772.1"/>
    </source>
</evidence>
<reference evidence="1 2" key="1">
    <citation type="journal article" date="2019" name="Nat. Ecol. Evol.">
        <title>Megaphylogeny resolves global patterns of mushroom evolution.</title>
        <authorList>
            <person name="Varga T."/>
            <person name="Krizsan K."/>
            <person name="Foldi C."/>
            <person name="Dima B."/>
            <person name="Sanchez-Garcia M."/>
            <person name="Sanchez-Ramirez S."/>
            <person name="Szollosi G.J."/>
            <person name="Szarkandi J.G."/>
            <person name="Papp V."/>
            <person name="Albert L."/>
            <person name="Andreopoulos W."/>
            <person name="Angelini C."/>
            <person name="Antonin V."/>
            <person name="Barry K.W."/>
            <person name="Bougher N.L."/>
            <person name="Buchanan P."/>
            <person name="Buyck B."/>
            <person name="Bense V."/>
            <person name="Catcheside P."/>
            <person name="Chovatia M."/>
            <person name="Cooper J."/>
            <person name="Damon W."/>
            <person name="Desjardin D."/>
            <person name="Finy P."/>
            <person name="Geml J."/>
            <person name="Haridas S."/>
            <person name="Hughes K."/>
            <person name="Justo A."/>
            <person name="Karasinski D."/>
            <person name="Kautmanova I."/>
            <person name="Kiss B."/>
            <person name="Kocsube S."/>
            <person name="Kotiranta H."/>
            <person name="LaButti K.M."/>
            <person name="Lechner B.E."/>
            <person name="Liimatainen K."/>
            <person name="Lipzen A."/>
            <person name="Lukacs Z."/>
            <person name="Mihaltcheva S."/>
            <person name="Morgado L.N."/>
            <person name="Niskanen T."/>
            <person name="Noordeloos M.E."/>
            <person name="Ohm R.A."/>
            <person name="Ortiz-Santana B."/>
            <person name="Ovrebo C."/>
            <person name="Racz N."/>
            <person name="Riley R."/>
            <person name="Savchenko A."/>
            <person name="Shiryaev A."/>
            <person name="Soop K."/>
            <person name="Spirin V."/>
            <person name="Szebenyi C."/>
            <person name="Tomsovsky M."/>
            <person name="Tulloss R.E."/>
            <person name="Uehling J."/>
            <person name="Grigoriev I.V."/>
            <person name="Vagvolgyi C."/>
            <person name="Papp T."/>
            <person name="Martin F.M."/>
            <person name="Miettinen O."/>
            <person name="Hibbett D.S."/>
            <person name="Nagy L.G."/>
        </authorList>
    </citation>
    <scope>NUCLEOTIDE SEQUENCE [LARGE SCALE GENOMIC DNA]</scope>
    <source>
        <strain evidence="1 2">CBS 962.96</strain>
    </source>
</reference>
<organism evidence="1 2">
    <name type="scientific">Dendrothele bispora (strain CBS 962.96)</name>
    <dbReference type="NCBI Taxonomy" id="1314807"/>
    <lineage>
        <taxon>Eukaryota</taxon>
        <taxon>Fungi</taxon>
        <taxon>Dikarya</taxon>
        <taxon>Basidiomycota</taxon>
        <taxon>Agaricomycotina</taxon>
        <taxon>Agaricomycetes</taxon>
        <taxon>Agaricomycetidae</taxon>
        <taxon>Agaricales</taxon>
        <taxon>Agaricales incertae sedis</taxon>
        <taxon>Dendrothele</taxon>
    </lineage>
</organism>
<accession>A0A4S8L7V0</accession>
<dbReference type="AlphaFoldDB" id="A0A4S8L7V0"/>
<name>A0A4S8L7V0_DENBC</name>
<dbReference type="EMBL" id="ML179581">
    <property type="protein sequence ID" value="THU84772.1"/>
    <property type="molecule type" value="Genomic_DNA"/>
</dbReference>
<protein>
    <submittedName>
        <fullName evidence="1">Uncharacterized protein</fullName>
    </submittedName>
</protein>
<dbReference type="Proteomes" id="UP000297245">
    <property type="component" value="Unassembled WGS sequence"/>
</dbReference>
<sequence>MTGGICCLRWKHGVPAHSQEEIGQKYDQNITVPAPDTFLSLALLPSSKFCFRSLLNEESD</sequence>
<proteinExistence type="predicted"/>
<keyword evidence="2" id="KW-1185">Reference proteome</keyword>
<gene>
    <name evidence="1" type="ORF">K435DRAFT_869949</name>
</gene>